<feature type="compositionally biased region" description="Low complexity" evidence="1">
    <location>
        <begin position="18"/>
        <end position="37"/>
    </location>
</feature>
<dbReference type="EnsemblPlants" id="OGLUM01G26190.1">
    <property type="protein sequence ID" value="OGLUM01G26190.1"/>
    <property type="gene ID" value="OGLUM01G26190"/>
</dbReference>
<accession>A0A0D9YBL3</accession>
<evidence type="ECO:0000313" key="3">
    <source>
        <dbReference type="Proteomes" id="UP000026961"/>
    </source>
</evidence>
<feature type="region of interest" description="Disordered" evidence="1">
    <location>
        <begin position="18"/>
        <end position="65"/>
    </location>
</feature>
<protein>
    <submittedName>
        <fullName evidence="2">Uncharacterized protein</fullName>
    </submittedName>
</protein>
<keyword evidence="3" id="KW-1185">Reference proteome</keyword>
<dbReference type="AlphaFoldDB" id="A0A0D9YBL3"/>
<reference evidence="2" key="1">
    <citation type="submission" date="2013-08" db="EMBL/GenBank/DDBJ databases">
        <title>Oryza genome evolution.</title>
        <authorList>
            <person name="Wing R.A."/>
            <person name="Panaud O."/>
            <person name="Oliveira A.C."/>
        </authorList>
    </citation>
    <scope>NUCLEOTIDE SEQUENCE</scope>
</reference>
<evidence type="ECO:0000313" key="2">
    <source>
        <dbReference type="EnsemblPlants" id="OGLUM01G26190.1"/>
    </source>
</evidence>
<sequence length="65" mass="7175">MIPCRTLLDVSLVMRLSARTSSSRRSTSGCGRPSSRIARLRRARQRPTTLTRRKSTSQIQGGGTT</sequence>
<feature type="compositionally biased region" description="Basic residues" evidence="1">
    <location>
        <begin position="38"/>
        <end position="55"/>
    </location>
</feature>
<dbReference type="Gramene" id="OGLUM01G26190.1">
    <property type="protein sequence ID" value="OGLUM01G26190.1"/>
    <property type="gene ID" value="OGLUM01G26190"/>
</dbReference>
<proteinExistence type="predicted"/>
<evidence type="ECO:0000256" key="1">
    <source>
        <dbReference type="SAM" id="MobiDB-lite"/>
    </source>
</evidence>
<name>A0A0D9YBL3_9ORYZ</name>
<dbReference type="Proteomes" id="UP000026961">
    <property type="component" value="Chromosome 1"/>
</dbReference>
<organism evidence="2">
    <name type="scientific">Oryza glumipatula</name>
    <dbReference type="NCBI Taxonomy" id="40148"/>
    <lineage>
        <taxon>Eukaryota</taxon>
        <taxon>Viridiplantae</taxon>
        <taxon>Streptophyta</taxon>
        <taxon>Embryophyta</taxon>
        <taxon>Tracheophyta</taxon>
        <taxon>Spermatophyta</taxon>
        <taxon>Magnoliopsida</taxon>
        <taxon>Liliopsida</taxon>
        <taxon>Poales</taxon>
        <taxon>Poaceae</taxon>
        <taxon>BOP clade</taxon>
        <taxon>Oryzoideae</taxon>
        <taxon>Oryzeae</taxon>
        <taxon>Oryzinae</taxon>
        <taxon>Oryza</taxon>
    </lineage>
</organism>
<dbReference type="HOGENOM" id="CLU_2853357_0_0_1"/>
<reference evidence="2" key="2">
    <citation type="submission" date="2015-04" db="UniProtKB">
        <authorList>
            <consortium name="EnsemblPlants"/>
        </authorList>
    </citation>
    <scope>IDENTIFICATION</scope>
</reference>
<reference evidence="2" key="3">
    <citation type="submission" date="2018-05" db="EMBL/GenBank/DDBJ databases">
        <title>OgluRS3 (Oryza glumaepatula Reference Sequence Version 3).</title>
        <authorList>
            <person name="Zhang J."/>
            <person name="Kudrna D."/>
            <person name="Lee S."/>
            <person name="Talag J."/>
            <person name="Welchert J."/>
            <person name="Wing R.A."/>
        </authorList>
    </citation>
    <scope>NUCLEOTIDE SEQUENCE [LARGE SCALE GENOMIC DNA]</scope>
</reference>